<dbReference type="EMBL" id="SMDA01000001">
    <property type="protein sequence ID" value="TCW33805.1"/>
    <property type="molecule type" value="Genomic_DNA"/>
</dbReference>
<protein>
    <submittedName>
        <fullName evidence="8">DNA-binding protein H-NS</fullName>
    </submittedName>
</protein>
<accession>A0ABY2D0K7</accession>
<gene>
    <name evidence="8" type="ORF">EV669_101341</name>
</gene>
<name>A0ABY2D0K7_GULMO</name>
<dbReference type="Pfam" id="PF00816">
    <property type="entry name" value="Histone_HNS"/>
    <property type="match status" value="1"/>
</dbReference>
<reference evidence="8 9" key="1">
    <citation type="submission" date="2019-03" db="EMBL/GenBank/DDBJ databases">
        <title>Genomic Encyclopedia of Type Strains, Phase IV (KMG-IV): sequencing the most valuable type-strain genomes for metagenomic binning, comparative biology and taxonomic classification.</title>
        <authorList>
            <person name="Goeker M."/>
        </authorList>
    </citation>
    <scope>NUCLEOTIDE SEQUENCE [LARGE SCALE GENOMIC DNA]</scope>
    <source>
        <strain evidence="8 9">DSM 18507</strain>
    </source>
</reference>
<keyword evidence="9" id="KW-1185">Reference proteome</keyword>
<evidence type="ECO:0000313" key="8">
    <source>
        <dbReference type="EMBL" id="TCW33805.1"/>
    </source>
</evidence>
<proteinExistence type="inferred from homology"/>
<dbReference type="Gene3D" id="4.10.430.10">
    <property type="entry name" value="Histone-like protein H-NS, C-terminal domain"/>
    <property type="match status" value="1"/>
</dbReference>
<feature type="region of interest" description="Disordered" evidence="6">
    <location>
        <begin position="60"/>
        <end position="82"/>
    </location>
</feature>
<sequence length="103" mass="11634">MDLSKLDFAELQNLKADVEAEMKRREQEERTKAKKQIMELARTYGLNLEEVLTKVSAGSARKSAEAKFRHPSRPDITWSGRGRKPAWVQEHLDGGGALQDLAI</sequence>
<comment type="caution">
    <text evidence="8">The sequence shown here is derived from an EMBL/GenBank/DDBJ whole genome shotgun (WGS) entry which is preliminary data.</text>
</comment>
<keyword evidence="3" id="KW-0963">Cytoplasm</keyword>
<dbReference type="GO" id="GO:0003677">
    <property type="term" value="F:DNA binding"/>
    <property type="evidence" value="ECO:0007669"/>
    <property type="project" value="UniProtKB-KW"/>
</dbReference>
<evidence type="ECO:0000259" key="7">
    <source>
        <dbReference type="SMART" id="SM00528"/>
    </source>
</evidence>
<feature type="coiled-coil region" evidence="5">
    <location>
        <begin position="8"/>
        <end position="43"/>
    </location>
</feature>
<keyword evidence="4 8" id="KW-0238">DNA-binding</keyword>
<dbReference type="InterPro" id="IPR027444">
    <property type="entry name" value="H-NS_C_dom"/>
</dbReference>
<dbReference type="Proteomes" id="UP000294801">
    <property type="component" value="Unassembled WGS sequence"/>
</dbReference>
<evidence type="ECO:0000256" key="6">
    <source>
        <dbReference type="SAM" id="MobiDB-lite"/>
    </source>
</evidence>
<organism evidence="8 9">
    <name type="scientific">Gulbenkiania mobilis</name>
    <dbReference type="NCBI Taxonomy" id="397457"/>
    <lineage>
        <taxon>Bacteria</taxon>
        <taxon>Pseudomonadati</taxon>
        <taxon>Pseudomonadota</taxon>
        <taxon>Betaproteobacteria</taxon>
        <taxon>Neisseriales</taxon>
        <taxon>Chromobacteriaceae</taxon>
        <taxon>Gulbenkiania</taxon>
    </lineage>
</organism>
<evidence type="ECO:0000256" key="1">
    <source>
        <dbReference type="ARBA" id="ARBA00004453"/>
    </source>
</evidence>
<dbReference type="SMART" id="SM00528">
    <property type="entry name" value="HNS"/>
    <property type="match status" value="1"/>
</dbReference>
<evidence type="ECO:0000313" key="9">
    <source>
        <dbReference type="Proteomes" id="UP000294801"/>
    </source>
</evidence>
<dbReference type="PANTHER" id="PTHR38097:SF2">
    <property type="entry name" value="DNA-BINDING PROTEIN STPA"/>
    <property type="match status" value="1"/>
</dbReference>
<evidence type="ECO:0000256" key="2">
    <source>
        <dbReference type="ARBA" id="ARBA00010610"/>
    </source>
</evidence>
<keyword evidence="5" id="KW-0175">Coiled coil</keyword>
<evidence type="ECO:0000256" key="5">
    <source>
        <dbReference type="SAM" id="Coils"/>
    </source>
</evidence>
<dbReference type="SUPFAM" id="SSF81273">
    <property type="entry name" value="H-NS histone-like proteins"/>
    <property type="match status" value="1"/>
</dbReference>
<evidence type="ECO:0000256" key="3">
    <source>
        <dbReference type="ARBA" id="ARBA00022490"/>
    </source>
</evidence>
<evidence type="ECO:0000256" key="4">
    <source>
        <dbReference type="ARBA" id="ARBA00023125"/>
    </source>
</evidence>
<comment type="subcellular location">
    <subcellularLocation>
        <location evidence="1">Cytoplasm</location>
        <location evidence="1">Nucleoid</location>
    </subcellularLocation>
</comment>
<dbReference type="InterPro" id="IPR037150">
    <property type="entry name" value="H-NS_C_dom_sf"/>
</dbReference>
<feature type="domain" description="DNA-binding protein H-NS-like C-terminal" evidence="7">
    <location>
        <begin position="58"/>
        <end position="103"/>
    </location>
</feature>
<dbReference type="PANTHER" id="PTHR38097">
    <property type="match status" value="1"/>
</dbReference>
<comment type="similarity">
    <text evidence="2">Belongs to the histone-like protein H-NS family.</text>
</comment>
<dbReference type="RefSeq" id="WP_132097720.1">
    <property type="nucleotide sequence ID" value="NZ_SMDA01000001.1"/>
</dbReference>